<evidence type="ECO:0000256" key="6">
    <source>
        <dbReference type="SAM" id="Phobius"/>
    </source>
</evidence>
<evidence type="ECO:0000256" key="5">
    <source>
        <dbReference type="ARBA" id="ARBA00023136"/>
    </source>
</evidence>
<comment type="subcellular location">
    <subcellularLocation>
        <location evidence="1">Cell membrane</location>
        <topology evidence="1">Multi-pass membrane protein</topology>
    </subcellularLocation>
</comment>
<dbReference type="Pfam" id="PF02687">
    <property type="entry name" value="FtsX"/>
    <property type="match status" value="2"/>
</dbReference>
<dbReference type="Proteomes" id="UP000280792">
    <property type="component" value="Unassembled WGS sequence"/>
</dbReference>
<feature type="transmembrane region" description="Helical" evidence="6">
    <location>
        <begin position="469"/>
        <end position="490"/>
    </location>
</feature>
<evidence type="ECO:0000256" key="4">
    <source>
        <dbReference type="ARBA" id="ARBA00022989"/>
    </source>
</evidence>
<gene>
    <name evidence="8" type="ORF">D0544_10060</name>
</gene>
<keyword evidence="4 6" id="KW-1133">Transmembrane helix</keyword>
<feature type="domain" description="ABC3 transporter permease C-terminal" evidence="7">
    <location>
        <begin position="714"/>
        <end position="826"/>
    </location>
</feature>
<sequence length="833" mass="91519">MKRWLRLSWRLLLRDGRAGEVSLLLVALIIAVAATSAIGFFTDRMQRTMGQQATELLGADRVIASSQTIPAPWVQRARAEGLLVATTAEFRSVVLAGEAMQLASVKAVDAAYPLRGQLRTAPQPFAEGQVTSGVPAVGEVWLEPRLFGLLELQPGASLELGITALTAARALVYEPDRGGDFYSLAPRLLMSMEDLERSGVLQPGSRVEYRLLLAGDSPSLERYLTWLTPQLSDNQQLITLQRGRPAISRALERSERYLGLASLVAVLLAGVAIAMGARRYSERHFDMSAMLRCMGASQRDLLMISLLQLLWLGLFGSLFGLLLGWGLQEGLVQLLRPLLPGELPGLGIKPVWLGLATGLVTLAGFALPPVVRLRQVPPLRVLRRDLTPMPAQAWLIYGSAILCLMLLMWRYTNSVQLTLAILAGVIMSALALGGLLGLLLRVTVHRLRTRTLSVALRFGLNHLLRNTQVTVGQVLAFGITLMAMAVVVMIRTELVGRWQAELPENTPNVFAVNILTEEVEALEQFLDQRQLARSAVFPMVRGRLTQINGEPARQVVSEEGRGSNALRRELNLTWSVGLPETNRLVSGRWWNEGTEQTTPLVSVEAELARRLGIEVGDRLGFSITGVNLEAEVANLRSVEWESFRPNFYMVFAPGVLEPFASTYMTSFHRPLDNPEVGRELIRAFPSVTVLDLEVVIQQIRGIVDQVSLAVEYVLLFVLCAGFTVFFAAMQASLDERLQEGALMRTLGARSGQIRASHISEFLLLGALAGVVAALGTETISFVLYQEVFDIAFSWHPIYWLALPLLGALLVGGAGWWGTRRVVTRSPLGVLREL</sequence>
<feature type="transmembrane region" description="Helical" evidence="6">
    <location>
        <begin position="301"/>
        <end position="327"/>
    </location>
</feature>
<dbReference type="RefSeq" id="WP_125015802.1">
    <property type="nucleotide sequence ID" value="NZ_QWEZ01000001.1"/>
</dbReference>
<evidence type="ECO:0000256" key="1">
    <source>
        <dbReference type="ARBA" id="ARBA00004651"/>
    </source>
</evidence>
<evidence type="ECO:0000313" key="9">
    <source>
        <dbReference type="Proteomes" id="UP000280792"/>
    </source>
</evidence>
<feature type="transmembrane region" description="Helical" evidence="6">
    <location>
        <begin position="257"/>
        <end position="280"/>
    </location>
</feature>
<evidence type="ECO:0000259" key="7">
    <source>
        <dbReference type="Pfam" id="PF02687"/>
    </source>
</evidence>
<reference evidence="8 9" key="1">
    <citation type="submission" date="2018-08" db="EMBL/GenBank/DDBJ databases">
        <authorList>
            <person name="Khan S.A."/>
        </authorList>
    </citation>
    <scope>NUCLEOTIDE SEQUENCE [LARGE SCALE GENOMIC DNA]</scope>
    <source>
        <strain evidence="8 9">GTF-13</strain>
    </source>
</reference>
<name>A0A3P3VSF6_9GAMM</name>
<evidence type="ECO:0000313" key="8">
    <source>
        <dbReference type="EMBL" id="RRJ85374.1"/>
    </source>
</evidence>
<comment type="caution">
    <text evidence="8">The sequence shown here is derived from an EMBL/GenBank/DDBJ whole genome shotgun (WGS) entry which is preliminary data.</text>
</comment>
<feature type="transmembrane region" description="Helical" evidence="6">
    <location>
        <begin position="392"/>
        <end position="411"/>
    </location>
</feature>
<feature type="transmembrane region" description="Helical" evidence="6">
    <location>
        <begin position="712"/>
        <end position="733"/>
    </location>
</feature>
<feature type="transmembrane region" description="Helical" evidence="6">
    <location>
        <begin position="347"/>
        <end position="371"/>
    </location>
</feature>
<dbReference type="GO" id="GO:0005886">
    <property type="term" value="C:plasma membrane"/>
    <property type="evidence" value="ECO:0007669"/>
    <property type="project" value="UniProtKB-SubCell"/>
</dbReference>
<dbReference type="InterPro" id="IPR038766">
    <property type="entry name" value="Membrane_comp_ABC_pdt"/>
</dbReference>
<keyword evidence="9" id="KW-1185">Reference proteome</keyword>
<evidence type="ECO:0000256" key="3">
    <source>
        <dbReference type="ARBA" id="ARBA00022692"/>
    </source>
</evidence>
<feature type="domain" description="ABC3 transporter permease C-terminal" evidence="7">
    <location>
        <begin position="260"/>
        <end position="377"/>
    </location>
</feature>
<feature type="transmembrane region" description="Helical" evidence="6">
    <location>
        <begin position="417"/>
        <end position="440"/>
    </location>
</feature>
<proteinExistence type="predicted"/>
<keyword evidence="3 6" id="KW-0812">Transmembrane</keyword>
<feature type="transmembrane region" description="Helical" evidence="6">
    <location>
        <begin position="796"/>
        <end position="816"/>
    </location>
</feature>
<dbReference type="PANTHER" id="PTHR30287:SF1">
    <property type="entry name" value="INNER MEMBRANE PROTEIN"/>
    <property type="match status" value="1"/>
</dbReference>
<keyword evidence="2" id="KW-1003">Cell membrane</keyword>
<feature type="transmembrane region" description="Helical" evidence="6">
    <location>
        <begin position="21"/>
        <end position="41"/>
    </location>
</feature>
<dbReference type="EMBL" id="QWEZ01000001">
    <property type="protein sequence ID" value="RRJ85374.1"/>
    <property type="molecule type" value="Genomic_DNA"/>
</dbReference>
<dbReference type="AlphaFoldDB" id="A0A3P3VSF6"/>
<accession>A0A3P3VSF6</accession>
<protein>
    <submittedName>
        <fullName evidence="8">ABC transporter permease</fullName>
    </submittedName>
</protein>
<feature type="transmembrane region" description="Helical" evidence="6">
    <location>
        <begin position="761"/>
        <end position="784"/>
    </location>
</feature>
<keyword evidence="5 6" id="KW-0472">Membrane</keyword>
<dbReference type="InterPro" id="IPR003838">
    <property type="entry name" value="ABC3_permease_C"/>
</dbReference>
<organism evidence="8 9">
    <name type="scientific">Aestuariirhabdus litorea</name>
    <dbReference type="NCBI Taxonomy" id="2528527"/>
    <lineage>
        <taxon>Bacteria</taxon>
        <taxon>Pseudomonadati</taxon>
        <taxon>Pseudomonadota</taxon>
        <taxon>Gammaproteobacteria</taxon>
        <taxon>Oceanospirillales</taxon>
        <taxon>Aestuariirhabdaceae</taxon>
        <taxon>Aestuariirhabdus</taxon>
    </lineage>
</organism>
<reference evidence="8 9" key="2">
    <citation type="submission" date="2018-12" db="EMBL/GenBank/DDBJ databases">
        <title>Simiduia agarivorans gen. nov., sp. nov., a marine, agarolytic bacterium isolated from shallow coastal water from Keelung, Taiwan.</title>
        <authorList>
            <person name="Shieh W.Y."/>
        </authorList>
    </citation>
    <scope>NUCLEOTIDE SEQUENCE [LARGE SCALE GENOMIC DNA]</scope>
    <source>
        <strain evidence="8 9">GTF-13</strain>
    </source>
</reference>
<dbReference type="PANTHER" id="PTHR30287">
    <property type="entry name" value="MEMBRANE COMPONENT OF PREDICTED ABC SUPERFAMILY METABOLITE UPTAKE TRANSPORTER"/>
    <property type="match status" value="1"/>
</dbReference>
<evidence type="ECO:0000256" key="2">
    <source>
        <dbReference type="ARBA" id="ARBA00022475"/>
    </source>
</evidence>